<organism evidence="1 2">
    <name type="scientific">Peribacillus simplex</name>
    <dbReference type="NCBI Taxonomy" id="1478"/>
    <lineage>
        <taxon>Bacteria</taxon>
        <taxon>Bacillati</taxon>
        <taxon>Bacillota</taxon>
        <taxon>Bacilli</taxon>
        <taxon>Bacillales</taxon>
        <taxon>Bacillaceae</taxon>
        <taxon>Peribacillus</taxon>
    </lineage>
</organism>
<evidence type="ECO:0000313" key="1">
    <source>
        <dbReference type="EMBL" id="KWW12596.1"/>
    </source>
</evidence>
<name>A0A109MTJ5_9BACI</name>
<keyword evidence="2" id="KW-1185">Reference proteome</keyword>
<sequence>MEHLNLPDRMFFHWCQQQYALNRGVYNTIDNWFHAYGIIDILYRRINLLAFLEYASDSEQTIGRAKPIKFGKGGLTKKLQDFMEM</sequence>
<dbReference type="EMBL" id="LNNH01000046">
    <property type="protein sequence ID" value="KWW12596.1"/>
    <property type="molecule type" value="Genomic_DNA"/>
</dbReference>
<comment type="caution">
    <text evidence="1">The sequence shown here is derived from an EMBL/GenBank/DDBJ whole genome shotgun (WGS) entry which is preliminary data.</text>
</comment>
<gene>
    <name evidence="1" type="ORF">AS888_09555</name>
</gene>
<dbReference type="AlphaFoldDB" id="A0A109MTJ5"/>
<accession>A0A109MTJ5</accession>
<proteinExistence type="predicted"/>
<dbReference type="Proteomes" id="UP000064189">
    <property type="component" value="Unassembled WGS sequence"/>
</dbReference>
<reference evidence="1 2" key="1">
    <citation type="submission" date="2015-11" db="EMBL/GenBank/DDBJ databases">
        <title>Genome Sequence of Bacillus simplex strain VanAntwerpen2.</title>
        <authorList>
            <person name="Couger M.B."/>
        </authorList>
    </citation>
    <scope>NUCLEOTIDE SEQUENCE [LARGE SCALE GENOMIC DNA]</scope>
    <source>
        <strain evidence="1 2">VanAntwerpen02</strain>
    </source>
</reference>
<evidence type="ECO:0000313" key="2">
    <source>
        <dbReference type="Proteomes" id="UP000064189"/>
    </source>
</evidence>
<protein>
    <submittedName>
        <fullName evidence="1">Uncharacterized protein</fullName>
    </submittedName>
</protein>